<feature type="region of interest" description="Disordered" evidence="1">
    <location>
        <begin position="1"/>
        <end position="24"/>
    </location>
</feature>
<feature type="domain" description="DUF427" evidence="2">
    <location>
        <begin position="31"/>
        <end position="122"/>
    </location>
</feature>
<comment type="caution">
    <text evidence="3">The sequence shown here is derived from an EMBL/GenBank/DDBJ whole genome shotgun (WGS) entry which is preliminary data.</text>
</comment>
<gene>
    <name evidence="3" type="ORF">FHU33_3711</name>
</gene>
<dbReference type="Proteomes" id="UP000319865">
    <property type="component" value="Unassembled WGS sequence"/>
</dbReference>
<dbReference type="PANTHER" id="PTHR43058">
    <property type="entry name" value="SLR0655 PROTEIN"/>
    <property type="match status" value="1"/>
</dbReference>
<sequence>MPRRRDPVGPGQESVWDYPRPPSADRIPKRVVVEIGGRVVADTVRAVRVCETSHPPVYYVPRDDVADGVLEQASGSSWCEWKGAATYWDAVVDGRRFPAVGWSYEDPTRGFEHLRGAVAFYPGRVGRATLDGEHVRPQAGGFYGGWITDEVVGPFKGEPGTLGW</sequence>
<protein>
    <submittedName>
        <fullName evidence="3">Uncharacterized protein (DUF427 family)</fullName>
    </submittedName>
</protein>
<proteinExistence type="predicted"/>
<dbReference type="OrthoDB" id="285364at2"/>
<dbReference type="Pfam" id="PF04248">
    <property type="entry name" value="NTP_transf_9"/>
    <property type="match status" value="1"/>
</dbReference>
<dbReference type="InterPro" id="IPR038694">
    <property type="entry name" value="DUF427_sf"/>
</dbReference>
<accession>A0A543PJJ2</accession>
<evidence type="ECO:0000313" key="4">
    <source>
        <dbReference type="Proteomes" id="UP000319865"/>
    </source>
</evidence>
<evidence type="ECO:0000256" key="1">
    <source>
        <dbReference type="SAM" id="MobiDB-lite"/>
    </source>
</evidence>
<keyword evidence="4" id="KW-1185">Reference proteome</keyword>
<dbReference type="Gene3D" id="2.170.150.40">
    <property type="entry name" value="Domain of unknown function (DUF427)"/>
    <property type="match status" value="1"/>
</dbReference>
<name>A0A543PJJ2_9ACTN</name>
<evidence type="ECO:0000313" key="3">
    <source>
        <dbReference type="EMBL" id="TQN44217.1"/>
    </source>
</evidence>
<dbReference type="AlphaFoldDB" id="A0A543PJJ2"/>
<evidence type="ECO:0000259" key="2">
    <source>
        <dbReference type="Pfam" id="PF04248"/>
    </source>
</evidence>
<dbReference type="InterPro" id="IPR007361">
    <property type="entry name" value="DUF427"/>
</dbReference>
<dbReference type="EMBL" id="VFQE01000001">
    <property type="protein sequence ID" value="TQN44217.1"/>
    <property type="molecule type" value="Genomic_DNA"/>
</dbReference>
<dbReference type="RefSeq" id="WP_142026658.1">
    <property type="nucleotide sequence ID" value="NZ_VFQE01000001.1"/>
</dbReference>
<dbReference type="PANTHER" id="PTHR43058:SF1">
    <property type="entry name" value="DUF427 DOMAIN-CONTAINING PROTEIN"/>
    <property type="match status" value="1"/>
</dbReference>
<organism evidence="3 4">
    <name type="scientific">Blastococcus colisei</name>
    <dbReference type="NCBI Taxonomy" id="1564162"/>
    <lineage>
        <taxon>Bacteria</taxon>
        <taxon>Bacillati</taxon>
        <taxon>Actinomycetota</taxon>
        <taxon>Actinomycetes</taxon>
        <taxon>Geodermatophilales</taxon>
        <taxon>Geodermatophilaceae</taxon>
        <taxon>Blastococcus</taxon>
    </lineage>
</organism>
<reference evidence="3 4" key="1">
    <citation type="submission" date="2019-06" db="EMBL/GenBank/DDBJ databases">
        <title>Sequencing the genomes of 1000 actinobacteria strains.</title>
        <authorList>
            <person name="Klenk H.-P."/>
        </authorList>
    </citation>
    <scope>NUCLEOTIDE SEQUENCE [LARGE SCALE GENOMIC DNA]</scope>
    <source>
        <strain evidence="3 4">DSM 46837</strain>
    </source>
</reference>